<evidence type="ECO:0000256" key="1">
    <source>
        <dbReference type="ARBA" id="ARBA00022676"/>
    </source>
</evidence>
<feature type="binding site" evidence="3">
    <location>
        <position position="100"/>
    </location>
    <ligand>
        <name>Mg(2+)</name>
        <dbReference type="ChEBI" id="CHEBI:18420"/>
        <label>1</label>
    </ligand>
</feature>
<feature type="binding site" evidence="3">
    <location>
        <position position="238"/>
    </location>
    <ligand>
        <name>Mg(2+)</name>
        <dbReference type="ChEBI" id="CHEBI:18420"/>
        <label>2</label>
    </ligand>
</feature>
<dbReference type="InterPro" id="IPR000312">
    <property type="entry name" value="Glycosyl_Trfase_fam3"/>
</dbReference>
<keyword evidence="7" id="KW-1185">Reference proteome</keyword>
<keyword evidence="1 3" id="KW-0328">Glycosyltransferase</keyword>
<dbReference type="SUPFAM" id="SSF52418">
    <property type="entry name" value="Nucleoside phosphorylase/phosphoribosyltransferase catalytic domain"/>
    <property type="match status" value="1"/>
</dbReference>
<feature type="binding site" evidence="3">
    <location>
        <position position="239"/>
    </location>
    <ligand>
        <name>Mg(2+)</name>
        <dbReference type="ChEBI" id="CHEBI:18420"/>
        <label>2</label>
    </ligand>
</feature>
<dbReference type="Gene3D" id="3.40.1030.10">
    <property type="entry name" value="Nucleoside phosphorylase/phosphoribosyltransferase catalytic domain"/>
    <property type="match status" value="1"/>
</dbReference>
<feature type="binding site" evidence="3">
    <location>
        <position position="88"/>
    </location>
    <ligand>
        <name>5-phospho-alpha-D-ribose 1-diphosphate</name>
        <dbReference type="ChEBI" id="CHEBI:58017"/>
    </ligand>
</feature>
<evidence type="ECO:0000313" key="6">
    <source>
        <dbReference type="EMBL" id="SDO36222.1"/>
    </source>
</evidence>
<keyword evidence="3" id="KW-0028">Amino-acid biosynthesis</keyword>
<dbReference type="Pfam" id="PF00591">
    <property type="entry name" value="Glycos_transf_3"/>
    <property type="match status" value="1"/>
</dbReference>
<feature type="domain" description="Glycosyl transferase family 3 N-terminal" evidence="5">
    <location>
        <begin position="11"/>
        <end position="68"/>
    </location>
</feature>
<evidence type="ECO:0000256" key="2">
    <source>
        <dbReference type="ARBA" id="ARBA00022679"/>
    </source>
</evidence>
<dbReference type="EMBL" id="FNJI01000001">
    <property type="protein sequence ID" value="SDO36222.1"/>
    <property type="molecule type" value="Genomic_DNA"/>
</dbReference>
<dbReference type="InterPro" id="IPR017459">
    <property type="entry name" value="Glycosyl_Trfase_fam3_N_dom"/>
</dbReference>
<accession>A0A1H0IY22</accession>
<dbReference type="AlphaFoldDB" id="A0A1H0IY22"/>
<evidence type="ECO:0000256" key="3">
    <source>
        <dbReference type="HAMAP-Rule" id="MF_00211"/>
    </source>
</evidence>
<dbReference type="PANTHER" id="PTHR43285:SF2">
    <property type="entry name" value="ANTHRANILATE PHOSPHORIBOSYLTRANSFERASE"/>
    <property type="match status" value="1"/>
</dbReference>
<dbReference type="PANTHER" id="PTHR43285">
    <property type="entry name" value="ANTHRANILATE PHOSPHORIBOSYLTRANSFERASE"/>
    <property type="match status" value="1"/>
</dbReference>
<keyword evidence="2 3" id="KW-0808">Transferase</keyword>
<evidence type="ECO:0000259" key="5">
    <source>
        <dbReference type="Pfam" id="PF02885"/>
    </source>
</evidence>
<reference evidence="6 7" key="1">
    <citation type="submission" date="2016-10" db="EMBL/GenBank/DDBJ databases">
        <authorList>
            <person name="de Groot N.N."/>
        </authorList>
    </citation>
    <scope>NUCLEOTIDE SEQUENCE [LARGE SCALE GENOMIC DNA]</scope>
    <source>
        <strain evidence="6 7">DSM 12130</strain>
    </source>
</reference>
<dbReference type="GO" id="GO:0004048">
    <property type="term" value="F:anthranilate phosphoribosyltransferase activity"/>
    <property type="evidence" value="ECO:0007669"/>
    <property type="project" value="UniProtKB-UniRule"/>
</dbReference>
<evidence type="ECO:0000259" key="4">
    <source>
        <dbReference type="Pfam" id="PF00591"/>
    </source>
</evidence>
<keyword evidence="3" id="KW-0822">Tryptophan biosynthesis</keyword>
<dbReference type="InterPro" id="IPR005940">
    <property type="entry name" value="Anthranilate_Pribosyl_Tfrase"/>
</dbReference>
<feature type="binding site" evidence="3">
    <location>
        <position position="239"/>
    </location>
    <ligand>
        <name>Mg(2+)</name>
        <dbReference type="ChEBI" id="CHEBI:18420"/>
        <label>1</label>
    </ligand>
</feature>
<organism evidence="6 7">
    <name type="scientific">Desulforhopalus singaporensis</name>
    <dbReference type="NCBI Taxonomy" id="91360"/>
    <lineage>
        <taxon>Bacteria</taxon>
        <taxon>Pseudomonadati</taxon>
        <taxon>Thermodesulfobacteriota</taxon>
        <taxon>Desulfobulbia</taxon>
        <taxon>Desulfobulbales</taxon>
        <taxon>Desulfocapsaceae</taxon>
        <taxon>Desulforhopalus</taxon>
    </lineage>
</organism>
<dbReference type="Gene3D" id="1.20.970.10">
    <property type="entry name" value="Transferase, Pyrimidine Nucleoside Phosphorylase, Chain C"/>
    <property type="match status" value="1"/>
</dbReference>
<comment type="subunit">
    <text evidence="3">Homodimer.</text>
</comment>
<dbReference type="Proteomes" id="UP000199073">
    <property type="component" value="Unassembled WGS sequence"/>
</dbReference>
<feature type="binding site" evidence="3">
    <location>
        <position position="128"/>
    </location>
    <ligand>
        <name>5-phospho-alpha-D-ribose 1-diphosphate</name>
        <dbReference type="ChEBI" id="CHEBI:58017"/>
    </ligand>
</feature>
<feature type="binding site" evidence="3">
    <location>
        <position position="96"/>
    </location>
    <ligand>
        <name>5-phospho-alpha-D-ribose 1-diphosphate</name>
        <dbReference type="ChEBI" id="CHEBI:58017"/>
    </ligand>
</feature>
<dbReference type="EC" id="2.4.2.18" evidence="3"/>
<gene>
    <name evidence="3" type="primary">trpD</name>
    <name evidence="6" type="ORF">SAMN05660330_00067</name>
</gene>
<comment type="pathway">
    <text evidence="3">Amino-acid biosynthesis; L-tryptophan biosynthesis; L-tryptophan from chorismate: step 2/5.</text>
</comment>
<keyword evidence="3" id="KW-0479">Metal-binding</keyword>
<feature type="domain" description="Glycosyl transferase family 3" evidence="4">
    <location>
        <begin position="82"/>
        <end position="339"/>
    </location>
</feature>
<feature type="binding site" evidence="3">
    <location>
        <position position="88"/>
    </location>
    <ligand>
        <name>anthranilate</name>
        <dbReference type="ChEBI" id="CHEBI:16567"/>
        <label>1</label>
    </ligand>
</feature>
<dbReference type="SUPFAM" id="SSF47648">
    <property type="entry name" value="Nucleoside phosphorylase/phosphoribosyltransferase N-terminal domain"/>
    <property type="match status" value="1"/>
</dbReference>
<dbReference type="Pfam" id="PF02885">
    <property type="entry name" value="Glycos_trans_3N"/>
    <property type="match status" value="1"/>
</dbReference>
<comment type="catalytic activity">
    <reaction evidence="3">
        <text>N-(5-phospho-beta-D-ribosyl)anthranilate + diphosphate = 5-phospho-alpha-D-ribose 1-diphosphate + anthranilate</text>
        <dbReference type="Rhea" id="RHEA:11768"/>
        <dbReference type="ChEBI" id="CHEBI:16567"/>
        <dbReference type="ChEBI" id="CHEBI:18277"/>
        <dbReference type="ChEBI" id="CHEBI:33019"/>
        <dbReference type="ChEBI" id="CHEBI:58017"/>
        <dbReference type="EC" id="2.4.2.18"/>
    </reaction>
</comment>
<keyword evidence="3" id="KW-0057">Aromatic amino acid biosynthesis</keyword>
<dbReference type="GO" id="GO:0000287">
    <property type="term" value="F:magnesium ion binding"/>
    <property type="evidence" value="ECO:0007669"/>
    <property type="project" value="UniProtKB-UniRule"/>
</dbReference>
<feature type="binding site" evidence="3">
    <location>
        <begin position="98"/>
        <end position="101"/>
    </location>
    <ligand>
        <name>5-phospho-alpha-D-ribose 1-diphosphate</name>
        <dbReference type="ChEBI" id="CHEBI:58017"/>
    </ligand>
</feature>
<dbReference type="HAMAP" id="MF_00211">
    <property type="entry name" value="TrpD"/>
    <property type="match status" value="1"/>
</dbReference>
<comment type="caution">
    <text evidence="3">Lacks conserved residue(s) required for the propagation of feature annotation.</text>
</comment>
<dbReference type="InterPro" id="IPR035902">
    <property type="entry name" value="Nuc_phospho_transferase"/>
</dbReference>
<comment type="cofactor">
    <cofactor evidence="3">
        <name>Mg(2+)</name>
        <dbReference type="ChEBI" id="CHEBI:18420"/>
    </cofactor>
    <text evidence="3">Binds 2 magnesium ions per monomer.</text>
</comment>
<evidence type="ECO:0000313" key="7">
    <source>
        <dbReference type="Proteomes" id="UP000199073"/>
    </source>
</evidence>
<dbReference type="InterPro" id="IPR036320">
    <property type="entry name" value="Glycosyl_Trfase_fam3_N_dom_sf"/>
</dbReference>
<dbReference type="GO" id="GO:0000162">
    <property type="term" value="P:L-tryptophan biosynthetic process"/>
    <property type="evidence" value="ECO:0007669"/>
    <property type="project" value="UniProtKB-UniRule"/>
</dbReference>
<comment type="function">
    <text evidence="3">Catalyzes the transfer of the phosphoribosyl group of 5-phosphorylribose-1-pyrophosphate (PRPP) to anthranilate to yield N-(5'-phosphoribosyl)-anthranilate (PRA).</text>
</comment>
<sequence length="367" mass="39111">MEMEKNRQLGQIITQLVRKEDLSREQAYEAFRMVLANEVNDMQQGAFLAALTTKGETADEVAGGWSAVYDLDTNKVDLDGMEVVDNCGTGMDSFKTFNISTAASLVAAAGGVKVARHGARAITSACGTVDMAELLGVDVECPVETVAGSIKEAGVGLFNGMSPLVHPMALGRILSQICFGSPLNIAASLAHPALPRIAVRGVYAPSLVKPVAEVMQAIGYSDAIVIYGGINDSDRGMDEGSVCGRSLGLHLHDGRFEEITFVPEEVGLGTWNPEELAADVDKDDAALKMYRLLAGRGEGARNDAVILNSALIFHVRKVAATLDEGVRMAREILLSGKALDALRRWVEKQNDNPAKGLEKLDALAQKA</sequence>
<keyword evidence="3" id="KW-0460">Magnesium</keyword>
<dbReference type="NCBIfam" id="TIGR01245">
    <property type="entry name" value="trpD"/>
    <property type="match status" value="1"/>
</dbReference>
<dbReference type="STRING" id="91360.SAMN05660330_00067"/>
<proteinExistence type="inferred from homology"/>
<dbReference type="GO" id="GO:0005829">
    <property type="term" value="C:cytosol"/>
    <property type="evidence" value="ECO:0007669"/>
    <property type="project" value="TreeGrafter"/>
</dbReference>
<name>A0A1H0IY22_9BACT</name>
<comment type="similarity">
    <text evidence="3">Belongs to the anthranilate phosphoribosyltransferase family.</text>
</comment>
<protein>
    <recommendedName>
        <fullName evidence="3">Anthranilate phosphoribosyltransferase</fullName>
        <ecNumber evidence="3">2.4.2.18</ecNumber>
    </recommendedName>
</protein>